<dbReference type="EMBL" id="JAPMOS010000006">
    <property type="protein sequence ID" value="KAJ4461599.1"/>
    <property type="molecule type" value="Genomic_DNA"/>
</dbReference>
<proteinExistence type="predicted"/>
<feature type="region of interest" description="Disordered" evidence="1">
    <location>
        <begin position="69"/>
        <end position="93"/>
    </location>
</feature>
<evidence type="ECO:0000313" key="3">
    <source>
        <dbReference type="Proteomes" id="UP001141327"/>
    </source>
</evidence>
<accession>A0ABQ8UW75</accession>
<name>A0ABQ8UW75_9EUKA</name>
<feature type="compositionally biased region" description="Polar residues" evidence="1">
    <location>
        <begin position="1"/>
        <end position="11"/>
    </location>
</feature>
<feature type="compositionally biased region" description="Acidic residues" evidence="1">
    <location>
        <begin position="16"/>
        <end position="42"/>
    </location>
</feature>
<keyword evidence="3" id="KW-1185">Reference proteome</keyword>
<organism evidence="2 3">
    <name type="scientific">Paratrimastix pyriformis</name>
    <dbReference type="NCBI Taxonomy" id="342808"/>
    <lineage>
        <taxon>Eukaryota</taxon>
        <taxon>Metamonada</taxon>
        <taxon>Preaxostyla</taxon>
        <taxon>Paratrimastigidae</taxon>
        <taxon>Paratrimastix</taxon>
    </lineage>
</organism>
<evidence type="ECO:0000256" key="1">
    <source>
        <dbReference type="SAM" id="MobiDB-lite"/>
    </source>
</evidence>
<dbReference type="Proteomes" id="UP001141327">
    <property type="component" value="Unassembled WGS sequence"/>
</dbReference>
<comment type="caution">
    <text evidence="2">The sequence shown here is derived from an EMBL/GenBank/DDBJ whole genome shotgun (WGS) entry which is preliminary data.</text>
</comment>
<feature type="region of interest" description="Disordered" evidence="1">
    <location>
        <begin position="1"/>
        <end position="55"/>
    </location>
</feature>
<gene>
    <name evidence="2" type="ORF">PAPYR_1704</name>
</gene>
<sequence length="273" mass="29857">MQAQPTASQPAQDPHDGDEYDEEVDEEGEEGEEYEEEDEEQPEPNPPQTAGGETGSTVTAEALATAPILNDPHLPAPPPVKPHATTRQNFKSVLRSIPGRRNVLDYLRLWGAMPTGFQNSLLFDEERYGPIKRGDPLRPRVSEHGLEIRDLAWDPATEQQAAPSPTQTLGLPSICGPRTIPAWLVRILLLIGGCGDGGGWWGISRHDQAKALPVSTIKVRMEMAEGIPLPSPSAALPHTTRSKYVLFDTGGTSYLIKRTRKKIGFLTRVGPHV</sequence>
<evidence type="ECO:0000313" key="2">
    <source>
        <dbReference type="EMBL" id="KAJ4461599.1"/>
    </source>
</evidence>
<protein>
    <submittedName>
        <fullName evidence="2">Uncharacterized protein</fullName>
    </submittedName>
</protein>
<reference evidence="2" key="1">
    <citation type="journal article" date="2022" name="bioRxiv">
        <title>Genomics of Preaxostyla Flagellates Illuminates Evolutionary Transitions and the Path Towards Mitochondrial Loss.</title>
        <authorList>
            <person name="Novak L.V.F."/>
            <person name="Treitli S.C."/>
            <person name="Pyrih J."/>
            <person name="Halakuc P."/>
            <person name="Pipaliya S.V."/>
            <person name="Vacek V."/>
            <person name="Brzon O."/>
            <person name="Soukal P."/>
            <person name="Eme L."/>
            <person name="Dacks J.B."/>
            <person name="Karnkowska A."/>
            <person name="Elias M."/>
            <person name="Hampl V."/>
        </authorList>
    </citation>
    <scope>NUCLEOTIDE SEQUENCE</scope>
    <source>
        <strain evidence="2">RCP-MX</strain>
    </source>
</reference>